<keyword evidence="2" id="KW-1185">Reference proteome</keyword>
<evidence type="ECO:0000313" key="1">
    <source>
        <dbReference type="EMBL" id="KJL17839.1"/>
    </source>
</evidence>
<accession>A0A0F0KBR4</accession>
<dbReference type="AlphaFoldDB" id="A0A0F0KBR4"/>
<dbReference type="Gene3D" id="3.40.50.1820">
    <property type="entry name" value="alpha/beta hydrolase"/>
    <property type="match status" value="1"/>
</dbReference>
<comment type="caution">
    <text evidence="1">The sequence shown here is derived from an EMBL/GenBank/DDBJ whole genome shotgun (WGS) entry which is preliminary data.</text>
</comment>
<proteinExistence type="predicted"/>
<protein>
    <submittedName>
        <fullName evidence="1">Alpha/beta hydrolase family protein</fullName>
    </submittedName>
</protein>
<evidence type="ECO:0000313" key="2">
    <source>
        <dbReference type="Proteomes" id="UP000033572"/>
    </source>
</evidence>
<dbReference type="InterPro" id="IPR029058">
    <property type="entry name" value="AB_hydrolase_fold"/>
</dbReference>
<dbReference type="GeneID" id="94444234"/>
<dbReference type="Proteomes" id="UP000033572">
    <property type="component" value="Unassembled WGS sequence"/>
</dbReference>
<dbReference type="GO" id="GO:0016787">
    <property type="term" value="F:hydrolase activity"/>
    <property type="evidence" value="ECO:0007669"/>
    <property type="project" value="UniProtKB-KW"/>
</dbReference>
<organism evidence="1 2">
    <name type="scientific">Microbacterium foliorum</name>
    <dbReference type="NCBI Taxonomy" id="104336"/>
    <lineage>
        <taxon>Bacteria</taxon>
        <taxon>Bacillati</taxon>
        <taxon>Actinomycetota</taxon>
        <taxon>Actinomycetes</taxon>
        <taxon>Micrococcales</taxon>
        <taxon>Microbacteriaceae</taxon>
        <taxon>Microbacterium</taxon>
    </lineage>
</organism>
<keyword evidence="1" id="KW-0378">Hydrolase</keyword>
<dbReference type="EMBL" id="JYIU01000046">
    <property type="protein sequence ID" value="KJL17839.1"/>
    <property type="molecule type" value="Genomic_DNA"/>
</dbReference>
<dbReference type="PATRIC" id="fig|104336.4.peg.2981"/>
<name>A0A0F0KBR4_9MICO</name>
<dbReference type="RefSeq" id="WP_156149316.1">
    <property type="nucleotide sequence ID" value="NZ_CP031425.1"/>
</dbReference>
<dbReference type="SUPFAM" id="SSF53474">
    <property type="entry name" value="alpha/beta-Hydrolases"/>
    <property type="match status" value="1"/>
</dbReference>
<reference evidence="1 2" key="1">
    <citation type="submission" date="2015-02" db="EMBL/GenBank/DDBJ databases">
        <title>Draft genome sequences of ten Microbacterium spp. with emphasis on heavy metal contaminated environments.</title>
        <authorList>
            <person name="Corretto E."/>
        </authorList>
    </citation>
    <scope>NUCLEOTIDE SEQUENCE [LARGE SCALE GENOMIC DNA]</scope>
    <source>
        <strain evidence="1 2">DSM 12966</strain>
    </source>
</reference>
<sequence>MPPEHVFVHGAGRRGTDAWPRLDAADGDFVSFTPDSAIATQVSELLSTRAHARTLFVAHSIGAVPTVLAAAHLDVAGMVLVEPALYDISRGHPSIERHIAIVTEARALAAAGDVRGFWMMLRPVMFGGSFRPELWDREQALARHWARTALPWGHGVRERMVHGIPTLVVTGGWNDEYEQIAADLTHGGATHEILSGHGHRPQDAPGFRELVSRFAADLRA</sequence>
<gene>
    <name evidence="1" type="ORF">RN50_02940</name>
</gene>